<organism evidence="4 5">
    <name type="scientific">Nonomuraea rosea</name>
    <dbReference type="NCBI Taxonomy" id="638574"/>
    <lineage>
        <taxon>Bacteria</taxon>
        <taxon>Bacillati</taxon>
        <taxon>Actinomycetota</taxon>
        <taxon>Actinomycetes</taxon>
        <taxon>Streptosporangiales</taxon>
        <taxon>Streptosporangiaceae</taxon>
        <taxon>Nonomuraea</taxon>
    </lineage>
</organism>
<dbReference type="PANTHER" id="PTHR11092">
    <property type="entry name" value="SUGAR NUCLEOTIDE EPIMERASE RELATED"/>
    <property type="match status" value="1"/>
</dbReference>
<protein>
    <submittedName>
        <fullName evidence="4">TIGR01777 family oxidoreductase</fullName>
    </submittedName>
</protein>
<sequence>MAERIAVIGATGLIGRAVVAALVAGRHEVAVLARDPSGAREHVPGAGDYVAYRQEEEITGDGAALLAGADHVVNLAGASVFRPFTGRRYLHKVTQQRITGTERLVAALRAAPARARTLISASSIGVYGFGAPSDEEVAETTPPLPGHYAEGSAEWEAAAEAAGPRTRVVLLRMGYVLAAEGGLEYQLQQARKGKAAYFAPGTQWLPWIHLDDVVEFVLRAVTEEHWRGAYNLVAPQAVRSREFAETLARVVGSPPPRKSPAVLARVFVGAGADILLGGRRVVPARMSQAGYEFAYPRLEGALRACAAPR</sequence>
<feature type="domain" description="NAD-dependent epimerase/dehydratase" evidence="2">
    <location>
        <begin position="5"/>
        <end position="223"/>
    </location>
</feature>
<comment type="caution">
    <text evidence="4">The sequence shown here is derived from an EMBL/GenBank/DDBJ whole genome shotgun (WGS) entry which is preliminary data.</text>
</comment>
<dbReference type="SUPFAM" id="SSF51735">
    <property type="entry name" value="NAD(P)-binding Rossmann-fold domains"/>
    <property type="match status" value="1"/>
</dbReference>
<dbReference type="Pfam" id="PF01370">
    <property type="entry name" value="Epimerase"/>
    <property type="match status" value="1"/>
</dbReference>
<dbReference type="InterPro" id="IPR036291">
    <property type="entry name" value="NAD(P)-bd_dom_sf"/>
</dbReference>
<dbReference type="NCBIfam" id="TIGR01777">
    <property type="entry name" value="yfcH"/>
    <property type="match status" value="1"/>
</dbReference>
<name>A0ABP6YRB2_9ACTN</name>
<evidence type="ECO:0000259" key="3">
    <source>
        <dbReference type="Pfam" id="PF08338"/>
    </source>
</evidence>
<dbReference type="Pfam" id="PF08338">
    <property type="entry name" value="DUF1731"/>
    <property type="match status" value="1"/>
</dbReference>
<evidence type="ECO:0000259" key="2">
    <source>
        <dbReference type="Pfam" id="PF01370"/>
    </source>
</evidence>
<dbReference type="Gene3D" id="3.40.50.720">
    <property type="entry name" value="NAD(P)-binding Rossmann-like Domain"/>
    <property type="match status" value="1"/>
</dbReference>
<dbReference type="PANTHER" id="PTHR11092:SF0">
    <property type="entry name" value="EPIMERASE FAMILY PROTEIN SDR39U1"/>
    <property type="match status" value="1"/>
</dbReference>
<feature type="domain" description="DUF1731" evidence="3">
    <location>
        <begin position="260"/>
        <end position="304"/>
    </location>
</feature>
<dbReference type="Proteomes" id="UP001500630">
    <property type="component" value="Unassembled WGS sequence"/>
</dbReference>
<keyword evidence="5" id="KW-1185">Reference proteome</keyword>
<evidence type="ECO:0000256" key="1">
    <source>
        <dbReference type="ARBA" id="ARBA00009353"/>
    </source>
</evidence>
<comment type="similarity">
    <text evidence="1">Belongs to the NAD(P)-dependent epimerase/dehydratase family. SDR39U1 subfamily.</text>
</comment>
<dbReference type="EMBL" id="BAABDQ010000024">
    <property type="protein sequence ID" value="GAA3588273.1"/>
    <property type="molecule type" value="Genomic_DNA"/>
</dbReference>
<reference evidence="5" key="1">
    <citation type="journal article" date="2019" name="Int. J. Syst. Evol. Microbiol.">
        <title>The Global Catalogue of Microorganisms (GCM) 10K type strain sequencing project: providing services to taxonomists for standard genome sequencing and annotation.</title>
        <authorList>
            <consortium name="The Broad Institute Genomics Platform"/>
            <consortium name="The Broad Institute Genome Sequencing Center for Infectious Disease"/>
            <person name="Wu L."/>
            <person name="Ma J."/>
        </authorList>
    </citation>
    <scope>NUCLEOTIDE SEQUENCE [LARGE SCALE GENOMIC DNA]</scope>
    <source>
        <strain evidence="5">JCM 17326</strain>
    </source>
</reference>
<dbReference type="InterPro" id="IPR013549">
    <property type="entry name" value="DUF1731"/>
</dbReference>
<proteinExistence type="inferred from homology"/>
<accession>A0ABP6YRB2</accession>
<evidence type="ECO:0000313" key="5">
    <source>
        <dbReference type="Proteomes" id="UP001500630"/>
    </source>
</evidence>
<dbReference type="RefSeq" id="WP_345570780.1">
    <property type="nucleotide sequence ID" value="NZ_BAABDQ010000024.1"/>
</dbReference>
<gene>
    <name evidence="4" type="ORF">GCM10022419_083240</name>
</gene>
<evidence type="ECO:0000313" key="4">
    <source>
        <dbReference type="EMBL" id="GAA3588273.1"/>
    </source>
</evidence>
<dbReference type="InterPro" id="IPR001509">
    <property type="entry name" value="Epimerase_deHydtase"/>
</dbReference>
<dbReference type="InterPro" id="IPR010099">
    <property type="entry name" value="SDR39U1"/>
</dbReference>